<accession>A0A5C3QLH5</accession>
<dbReference type="STRING" id="1884261.A0A5C3QLH5"/>
<evidence type="ECO:0000313" key="2">
    <source>
        <dbReference type="EMBL" id="TFK99223.1"/>
    </source>
</evidence>
<protein>
    <recommendedName>
        <fullName evidence="4">F-box domain-containing protein</fullName>
    </recommendedName>
</protein>
<sequence>MSTLTLLEDDSRSLPLTILLTPRPYARGSGQLVVVPLLPQLKPIHLPAEIWERILLFCLSQDSATPGATKPCTGTNGKQSPPPRMVDRDEMAQRLVRVCHDFKEIALPLLYSRIQPRSLAAFRRFHARLHQADQAWDSIRRSAYSSPGRWVQSLDITRCVKQAETRQAFRNEVDDLISRTLPLVPFLQELRINDFQNTAAYAEDRIALSRRTWTLLKECSSLQTLKGILWRLEVEESDERFVSLLNGLPHLRSLDLRGAGFLDHTTLLDHLQDAEEPNPTPLEFPSLHTLTIISVPTCSFIRSLLITPLPSLTTLTLTPFNDLLLPLSHFMELLEVHGRTLKKLSLITPRAMGESAYQCPHLSQILHLCPELRWLELESPFSPLPSTSAQPLLNHPLRLLTFPRPTSSFLTGMLEPLLTTHVLSQLGVVRLRDAKWLAKAYGKAAGETGVQGEMRTWKRRLGRWRVRLVDCAWNEGDV</sequence>
<dbReference type="Gene3D" id="3.80.10.10">
    <property type="entry name" value="Ribonuclease Inhibitor"/>
    <property type="match status" value="1"/>
</dbReference>
<dbReference type="AlphaFoldDB" id="A0A5C3QLH5"/>
<name>A0A5C3QLH5_9AGAR</name>
<dbReference type="SUPFAM" id="SSF52047">
    <property type="entry name" value="RNI-like"/>
    <property type="match status" value="1"/>
</dbReference>
<dbReference type="Proteomes" id="UP000305067">
    <property type="component" value="Unassembled WGS sequence"/>
</dbReference>
<dbReference type="OrthoDB" id="2595178at2759"/>
<evidence type="ECO:0000313" key="3">
    <source>
        <dbReference type="Proteomes" id="UP000305067"/>
    </source>
</evidence>
<evidence type="ECO:0008006" key="4">
    <source>
        <dbReference type="Google" id="ProtNLM"/>
    </source>
</evidence>
<feature type="compositionally biased region" description="Polar residues" evidence="1">
    <location>
        <begin position="65"/>
        <end position="79"/>
    </location>
</feature>
<feature type="region of interest" description="Disordered" evidence="1">
    <location>
        <begin position="65"/>
        <end position="85"/>
    </location>
</feature>
<reference evidence="2 3" key="1">
    <citation type="journal article" date="2019" name="Nat. Ecol. Evol.">
        <title>Megaphylogeny resolves global patterns of mushroom evolution.</title>
        <authorList>
            <person name="Varga T."/>
            <person name="Krizsan K."/>
            <person name="Foldi C."/>
            <person name="Dima B."/>
            <person name="Sanchez-Garcia M."/>
            <person name="Sanchez-Ramirez S."/>
            <person name="Szollosi G.J."/>
            <person name="Szarkandi J.G."/>
            <person name="Papp V."/>
            <person name="Albert L."/>
            <person name="Andreopoulos W."/>
            <person name="Angelini C."/>
            <person name="Antonin V."/>
            <person name="Barry K.W."/>
            <person name="Bougher N.L."/>
            <person name="Buchanan P."/>
            <person name="Buyck B."/>
            <person name="Bense V."/>
            <person name="Catcheside P."/>
            <person name="Chovatia M."/>
            <person name="Cooper J."/>
            <person name="Damon W."/>
            <person name="Desjardin D."/>
            <person name="Finy P."/>
            <person name="Geml J."/>
            <person name="Haridas S."/>
            <person name="Hughes K."/>
            <person name="Justo A."/>
            <person name="Karasinski D."/>
            <person name="Kautmanova I."/>
            <person name="Kiss B."/>
            <person name="Kocsube S."/>
            <person name="Kotiranta H."/>
            <person name="LaButti K.M."/>
            <person name="Lechner B.E."/>
            <person name="Liimatainen K."/>
            <person name="Lipzen A."/>
            <person name="Lukacs Z."/>
            <person name="Mihaltcheva S."/>
            <person name="Morgado L.N."/>
            <person name="Niskanen T."/>
            <person name="Noordeloos M.E."/>
            <person name="Ohm R.A."/>
            <person name="Ortiz-Santana B."/>
            <person name="Ovrebo C."/>
            <person name="Racz N."/>
            <person name="Riley R."/>
            <person name="Savchenko A."/>
            <person name="Shiryaev A."/>
            <person name="Soop K."/>
            <person name="Spirin V."/>
            <person name="Szebenyi C."/>
            <person name="Tomsovsky M."/>
            <person name="Tulloss R.E."/>
            <person name="Uehling J."/>
            <person name="Grigoriev I.V."/>
            <person name="Vagvolgyi C."/>
            <person name="Papp T."/>
            <person name="Martin F.M."/>
            <person name="Miettinen O."/>
            <person name="Hibbett D.S."/>
            <person name="Nagy L.G."/>
        </authorList>
    </citation>
    <scope>NUCLEOTIDE SEQUENCE [LARGE SCALE GENOMIC DNA]</scope>
    <source>
        <strain evidence="2 3">CBS 309.79</strain>
    </source>
</reference>
<proteinExistence type="predicted"/>
<dbReference type="EMBL" id="ML178835">
    <property type="protein sequence ID" value="TFK99223.1"/>
    <property type="molecule type" value="Genomic_DNA"/>
</dbReference>
<dbReference type="InterPro" id="IPR032675">
    <property type="entry name" value="LRR_dom_sf"/>
</dbReference>
<gene>
    <name evidence="2" type="ORF">BDV98DRAFT_571906</name>
</gene>
<keyword evidence="3" id="KW-1185">Reference proteome</keyword>
<evidence type="ECO:0000256" key="1">
    <source>
        <dbReference type="SAM" id="MobiDB-lite"/>
    </source>
</evidence>
<organism evidence="2 3">
    <name type="scientific">Pterulicium gracile</name>
    <dbReference type="NCBI Taxonomy" id="1884261"/>
    <lineage>
        <taxon>Eukaryota</taxon>
        <taxon>Fungi</taxon>
        <taxon>Dikarya</taxon>
        <taxon>Basidiomycota</taxon>
        <taxon>Agaricomycotina</taxon>
        <taxon>Agaricomycetes</taxon>
        <taxon>Agaricomycetidae</taxon>
        <taxon>Agaricales</taxon>
        <taxon>Pleurotineae</taxon>
        <taxon>Pterulaceae</taxon>
        <taxon>Pterulicium</taxon>
    </lineage>
</organism>